<dbReference type="SUPFAM" id="SSF56024">
    <property type="entry name" value="Phospholipase D/nuclease"/>
    <property type="match status" value="2"/>
</dbReference>
<feature type="active site" evidence="12">
    <location>
        <position position="233"/>
    </location>
</feature>
<evidence type="ECO:0000256" key="6">
    <source>
        <dbReference type="ARBA" id="ARBA00022737"/>
    </source>
</evidence>
<evidence type="ECO:0000256" key="11">
    <source>
        <dbReference type="ARBA" id="ARBA00023264"/>
    </source>
</evidence>
<feature type="transmembrane region" description="Helical" evidence="12">
    <location>
        <begin position="43"/>
        <end position="65"/>
    </location>
</feature>
<evidence type="ECO:0000256" key="10">
    <source>
        <dbReference type="ARBA" id="ARBA00023209"/>
    </source>
</evidence>
<feature type="active site" evidence="12">
    <location>
        <position position="411"/>
    </location>
</feature>
<protein>
    <recommendedName>
        <fullName evidence="12 13">Cardiolipin synthase</fullName>
        <shortName evidence="12">CL synthase</shortName>
        <ecNumber evidence="12 13">2.7.8.-</ecNumber>
    </recommendedName>
</protein>
<keyword evidence="5 12" id="KW-0812">Transmembrane</keyword>
<dbReference type="PANTHER" id="PTHR21248:SF22">
    <property type="entry name" value="PHOSPHOLIPASE D"/>
    <property type="match status" value="1"/>
</dbReference>
<dbReference type="EC" id="2.7.8.-" evidence="12 13"/>
<dbReference type="InterPro" id="IPR030874">
    <property type="entry name" value="Cardiolipin_synth_Firmi"/>
</dbReference>
<dbReference type="Pfam" id="PF13091">
    <property type="entry name" value="PLDc_2"/>
    <property type="match status" value="2"/>
</dbReference>
<dbReference type="FunFam" id="3.30.870.10:FF:000014">
    <property type="entry name" value="Cardiolipin synthase"/>
    <property type="match status" value="1"/>
</dbReference>
<evidence type="ECO:0000256" key="5">
    <source>
        <dbReference type="ARBA" id="ARBA00022692"/>
    </source>
</evidence>
<feature type="domain" description="PLD phosphodiesterase" evidence="14">
    <location>
        <begin position="406"/>
        <end position="433"/>
    </location>
</feature>
<keyword evidence="10 12" id="KW-0594">Phospholipid biosynthesis</keyword>
<dbReference type="NCBIfam" id="TIGR04265">
    <property type="entry name" value="bac_cardiolipin"/>
    <property type="match status" value="1"/>
</dbReference>
<keyword evidence="6" id="KW-0677">Repeat</keyword>
<feature type="active site" evidence="12">
    <location>
        <position position="235"/>
    </location>
</feature>
<keyword evidence="2 12" id="KW-1003">Cell membrane</keyword>
<dbReference type="EMBL" id="FRCF01000017">
    <property type="protein sequence ID" value="SHM64199.1"/>
    <property type="molecule type" value="Genomic_DNA"/>
</dbReference>
<name>A0A1M7KH37_9BACL</name>
<keyword evidence="7 12" id="KW-1133">Transmembrane helix</keyword>
<dbReference type="InterPro" id="IPR025202">
    <property type="entry name" value="PLD-like_dom"/>
</dbReference>
<feature type="transmembrane region" description="Helical" evidence="12">
    <location>
        <begin position="12"/>
        <end position="36"/>
    </location>
</feature>
<comment type="catalytic activity">
    <reaction evidence="12">
        <text>2 a 1,2-diacyl-sn-glycero-3-phospho-(1'-sn-glycerol) = a cardiolipin + glycerol</text>
        <dbReference type="Rhea" id="RHEA:31451"/>
        <dbReference type="ChEBI" id="CHEBI:17754"/>
        <dbReference type="ChEBI" id="CHEBI:62237"/>
        <dbReference type="ChEBI" id="CHEBI:64716"/>
    </reaction>
</comment>
<evidence type="ECO:0000256" key="1">
    <source>
        <dbReference type="ARBA" id="ARBA00004651"/>
    </source>
</evidence>
<evidence type="ECO:0000256" key="8">
    <source>
        <dbReference type="ARBA" id="ARBA00023098"/>
    </source>
</evidence>
<sequence length="493" mass="57389">MSWPSFEDLDMSFVISIVTAVLFIVNILLAISIIFLERRSAQSIWAWVLVLFFIPIFGFLIYMAFGRTIYNQNIFKIDEKDKVGLEYLVEEQLKDIKDKQFSFVNPLANKYKKLIHMLLYNNHSFLTNNNSITTYTNMNEKFEAMLEDIRNAKDHIHFQYYIFRMDGIGKKLYNAMLEKQKEGVSVKILYDDMGSRALSLRQFKEIKSYGGNVEAFFPSLFNLINPRMNNRNHRKIVVIDGEIGYIGGSNVGDEYIGHSEKFGEWRDTHLRIKGNAVKSLQLRFMLDWNSHSKRHNLVYNEQYFPTIYNEGDTYMQIASSGPDEVWQQIKYGYLKMIYRAQHSIYIQSPYFIPDQSVMEALRVAILSGVKVHLMIPNMPDHPFVYWGTFSRAGSLVNMGAEVHIYEKGFLHQKVVIIDDEVVSIGTTNIDNRSFLLNFEVNAFIYSKKEAEKQRHIYEEDVKSSSLLTTEKYEARGKWVKVKEGVANLIAPIL</sequence>
<keyword evidence="16" id="KW-1185">Reference proteome</keyword>
<evidence type="ECO:0000313" key="16">
    <source>
        <dbReference type="Proteomes" id="UP000184206"/>
    </source>
</evidence>
<dbReference type="InterPro" id="IPR001736">
    <property type="entry name" value="PLipase_D/transphosphatidylase"/>
</dbReference>
<evidence type="ECO:0000256" key="9">
    <source>
        <dbReference type="ARBA" id="ARBA00023136"/>
    </source>
</evidence>
<comment type="similarity">
    <text evidence="12">Belongs to the phospholipase D family. Cardiolipin synthase subfamily.</text>
</comment>
<keyword evidence="8 12" id="KW-0443">Lipid metabolism</keyword>
<feature type="active site" evidence="12">
    <location>
        <position position="240"/>
    </location>
</feature>
<dbReference type="InterPro" id="IPR027379">
    <property type="entry name" value="CLS_N"/>
</dbReference>
<comment type="function">
    <text evidence="12">Catalyzes the reversible phosphatidyl group transfer from one phosphatidylglycerol molecule to another to form cardiolipin (CL) (diphosphatidylglycerol) and glycerol.</text>
</comment>
<dbReference type="Proteomes" id="UP000184206">
    <property type="component" value="Unassembled WGS sequence"/>
</dbReference>
<dbReference type="HAMAP" id="MF_01916">
    <property type="entry name" value="Cardiolipin_synth_Cls"/>
    <property type="match status" value="1"/>
</dbReference>
<keyword evidence="9 12" id="KW-0472">Membrane</keyword>
<feature type="domain" description="PLD phosphodiesterase" evidence="14">
    <location>
        <begin position="228"/>
        <end position="255"/>
    </location>
</feature>
<evidence type="ECO:0000259" key="14">
    <source>
        <dbReference type="PROSITE" id="PS50035"/>
    </source>
</evidence>
<dbReference type="SMART" id="SM00155">
    <property type="entry name" value="PLDc"/>
    <property type="match status" value="2"/>
</dbReference>
<dbReference type="InterPro" id="IPR022924">
    <property type="entry name" value="Cardiolipin_synthase"/>
</dbReference>
<dbReference type="Pfam" id="PF13396">
    <property type="entry name" value="PLDc_N"/>
    <property type="match status" value="1"/>
</dbReference>
<evidence type="ECO:0000256" key="13">
    <source>
        <dbReference type="NCBIfam" id="TIGR04265"/>
    </source>
</evidence>
<keyword evidence="3 12" id="KW-0444">Lipid biosynthesis</keyword>
<keyword evidence="11 12" id="KW-1208">Phospholipid metabolism</keyword>
<dbReference type="PROSITE" id="PS50035">
    <property type="entry name" value="PLD"/>
    <property type="match status" value="2"/>
</dbReference>
<gene>
    <name evidence="15" type="ORF">SAMN02745189_02533</name>
</gene>
<proteinExistence type="inferred from homology"/>
<accession>A0A1M7KH37</accession>
<dbReference type="GO" id="GO:0008808">
    <property type="term" value="F:cardiolipin synthase activity"/>
    <property type="evidence" value="ECO:0007669"/>
    <property type="project" value="UniProtKB-UniRule"/>
</dbReference>
<evidence type="ECO:0000256" key="2">
    <source>
        <dbReference type="ARBA" id="ARBA00022475"/>
    </source>
</evidence>
<evidence type="ECO:0000256" key="7">
    <source>
        <dbReference type="ARBA" id="ARBA00022989"/>
    </source>
</evidence>
<dbReference type="STRING" id="1123231.SAMN02745189_02533"/>
<feature type="active site" evidence="12">
    <location>
        <position position="413"/>
    </location>
</feature>
<dbReference type="GO" id="GO:0032049">
    <property type="term" value="P:cardiolipin biosynthetic process"/>
    <property type="evidence" value="ECO:0007669"/>
    <property type="project" value="UniProtKB-UniRule"/>
</dbReference>
<organism evidence="15 16">
    <name type="scientific">Lacicoccus alkaliphilus DSM 16010</name>
    <dbReference type="NCBI Taxonomy" id="1123231"/>
    <lineage>
        <taxon>Bacteria</taxon>
        <taxon>Bacillati</taxon>
        <taxon>Bacillota</taxon>
        <taxon>Bacilli</taxon>
        <taxon>Bacillales</taxon>
        <taxon>Salinicoccaceae</taxon>
        <taxon>Lacicoccus</taxon>
    </lineage>
</organism>
<feature type="active site" evidence="12">
    <location>
        <position position="418"/>
    </location>
</feature>
<dbReference type="AlphaFoldDB" id="A0A1M7KH37"/>
<dbReference type="CDD" id="cd09112">
    <property type="entry name" value="PLDc_CLS_2"/>
    <property type="match status" value="1"/>
</dbReference>
<comment type="subcellular location">
    <subcellularLocation>
        <location evidence="1 12">Cell membrane</location>
        <topology evidence="1 12">Multi-pass membrane protein</topology>
    </subcellularLocation>
</comment>
<dbReference type="PANTHER" id="PTHR21248">
    <property type="entry name" value="CARDIOLIPIN SYNTHASE"/>
    <property type="match status" value="1"/>
</dbReference>
<evidence type="ECO:0000256" key="3">
    <source>
        <dbReference type="ARBA" id="ARBA00022516"/>
    </source>
</evidence>
<keyword evidence="4 12" id="KW-0808">Transferase</keyword>
<dbReference type="CDD" id="cd09110">
    <property type="entry name" value="PLDc_CLS_1"/>
    <property type="match status" value="1"/>
</dbReference>
<dbReference type="Gene3D" id="3.30.870.10">
    <property type="entry name" value="Endonuclease Chain A"/>
    <property type="match status" value="2"/>
</dbReference>
<dbReference type="GO" id="GO:0005886">
    <property type="term" value="C:plasma membrane"/>
    <property type="evidence" value="ECO:0007669"/>
    <property type="project" value="UniProtKB-SubCell"/>
</dbReference>
<evidence type="ECO:0000256" key="12">
    <source>
        <dbReference type="HAMAP-Rule" id="MF_01916"/>
    </source>
</evidence>
<evidence type="ECO:0000313" key="15">
    <source>
        <dbReference type="EMBL" id="SHM64199.1"/>
    </source>
</evidence>
<dbReference type="OrthoDB" id="9762009at2"/>
<evidence type="ECO:0000256" key="4">
    <source>
        <dbReference type="ARBA" id="ARBA00022679"/>
    </source>
</evidence>
<reference evidence="15 16" key="1">
    <citation type="submission" date="2016-11" db="EMBL/GenBank/DDBJ databases">
        <authorList>
            <person name="Jaros S."/>
            <person name="Januszkiewicz K."/>
            <person name="Wedrychowicz H."/>
        </authorList>
    </citation>
    <scope>NUCLEOTIDE SEQUENCE [LARGE SCALE GENOMIC DNA]</scope>
    <source>
        <strain evidence="15 16">DSM 16010</strain>
    </source>
</reference>